<proteinExistence type="predicted"/>
<reference evidence="2 3" key="1">
    <citation type="journal article" date="2009" name="BMC Genomics">
        <title>The complete genome sequence of Xanthomonas albilineans provides new insights into the reductive genome evolution of the xylem-limited Xanthomonadaceae.</title>
        <authorList>
            <person name="Pieretti I."/>
            <person name="Royer M."/>
            <person name="Barbe V."/>
            <person name="Carrere S."/>
            <person name="Koebnik R."/>
            <person name="Cociancich S."/>
            <person name="Couloux A."/>
            <person name="Darrasse A."/>
            <person name="Gouzy J."/>
            <person name="Jacques M.A."/>
            <person name="Lauber E."/>
            <person name="Manceau C."/>
            <person name="Mangenot S."/>
            <person name="Poussier S."/>
            <person name="Segurens B."/>
            <person name="Szurek B."/>
            <person name="Verdier V."/>
            <person name="Arlat M."/>
            <person name="Rott P."/>
        </authorList>
    </citation>
    <scope>NUCLEOTIDE SEQUENCE [LARGE SCALE GENOMIC DNA]</scope>
    <source>
        <strain evidence="3">GPE PC73 / CFBP 7063</strain>
    </source>
</reference>
<dbReference type="EMBL" id="FP565176">
    <property type="protein sequence ID" value="CBA15636.1"/>
    <property type="molecule type" value="Genomic_DNA"/>
</dbReference>
<evidence type="ECO:0000259" key="1">
    <source>
        <dbReference type="Pfam" id="PF13739"/>
    </source>
</evidence>
<dbReference type="Gene3D" id="3.90.640.20">
    <property type="entry name" value="Heat-shock cognate protein, ATPase"/>
    <property type="match status" value="1"/>
</dbReference>
<dbReference type="KEGG" id="xal:XALC_1121"/>
<protein>
    <recommendedName>
        <fullName evidence="1">Deacetylase PdaC domain-containing protein</fullName>
    </recommendedName>
</protein>
<accession>D2UDL3</accession>
<evidence type="ECO:0000313" key="2">
    <source>
        <dbReference type="EMBL" id="CBA15636.1"/>
    </source>
</evidence>
<dbReference type="AlphaFoldDB" id="D2UDL3"/>
<organism evidence="2 3">
    <name type="scientific">Xanthomonas albilineans (strain GPE PC73 / CFBP 7063)</name>
    <dbReference type="NCBI Taxonomy" id="380358"/>
    <lineage>
        <taxon>Bacteria</taxon>
        <taxon>Pseudomonadati</taxon>
        <taxon>Pseudomonadota</taxon>
        <taxon>Gammaproteobacteria</taxon>
        <taxon>Lysobacterales</taxon>
        <taxon>Lysobacteraceae</taxon>
        <taxon>Xanthomonas</taxon>
    </lineage>
</organism>
<dbReference type="eggNOG" id="COG0726">
    <property type="taxonomic scope" value="Bacteria"/>
</dbReference>
<dbReference type="Proteomes" id="UP000001890">
    <property type="component" value="Chromosome"/>
</dbReference>
<dbReference type="Pfam" id="PF13739">
    <property type="entry name" value="PdaC"/>
    <property type="match status" value="1"/>
</dbReference>
<name>D2UDL3_XANAP</name>
<evidence type="ECO:0000313" key="3">
    <source>
        <dbReference type="Proteomes" id="UP000001890"/>
    </source>
</evidence>
<gene>
    <name evidence="2" type="ordered locus">XALc_1121</name>
</gene>
<dbReference type="InterPro" id="IPR037126">
    <property type="entry name" value="PdaC/RsiV-like_sf"/>
</dbReference>
<keyword evidence="3" id="KW-1185">Reference proteome</keyword>
<feature type="domain" description="Deacetylase PdaC" evidence="1">
    <location>
        <begin position="29"/>
        <end position="112"/>
    </location>
</feature>
<dbReference type="STRING" id="380358.XALC_1121"/>
<dbReference type="InterPro" id="IPR025303">
    <property type="entry name" value="PdaC"/>
</dbReference>
<dbReference type="Gene3D" id="3.30.565.40">
    <property type="entry name" value="Fervidobacterium nodosum Rt17-B1 like"/>
    <property type="match status" value="1"/>
</dbReference>
<sequence>MAPTLSASQADVSVAATGAAALELKDIVEHNPNYVIGMTFPAAINHYPGLAEAANRYAQRARGELMQAVEGIGNDRSRAPYELSLQFDLLLEQPDLVALAADGSRYTGGAHGEPLLVRFVWLPQQQRMLTAEELIPDAGHWKSVATYAAAQLHHALRARVHAAQLRRDDQDQLILNVDKLIAEGTTPQARNFSQFQPLVDASGKITAVRFVFPPYQVGAYSDGTQIVDVPASVLRALVAPEYARLFVA</sequence>